<evidence type="ECO:0000313" key="3">
    <source>
        <dbReference type="Proteomes" id="UP000638732"/>
    </source>
</evidence>
<dbReference type="AlphaFoldDB" id="A0A965ZM78"/>
<reference evidence="2" key="2">
    <citation type="submission" date="2020-10" db="EMBL/GenBank/DDBJ databases">
        <title>Mucilaginibacter sp. nov., isolated from soil.</title>
        <authorList>
            <person name="Jeon C.O."/>
        </authorList>
    </citation>
    <scope>NUCLEOTIDE SEQUENCE</scope>
    <source>
        <strain evidence="2">R11</strain>
    </source>
</reference>
<dbReference type="RefSeq" id="WP_166588139.1">
    <property type="nucleotide sequence ID" value="NZ_WWEO01000045.1"/>
</dbReference>
<reference evidence="2" key="1">
    <citation type="submission" date="2020-01" db="EMBL/GenBank/DDBJ databases">
        <authorList>
            <person name="Seo Y.L."/>
        </authorList>
    </citation>
    <scope>NUCLEOTIDE SEQUENCE</scope>
    <source>
        <strain evidence="2">R11</strain>
    </source>
</reference>
<dbReference type="InterPro" id="IPR025196">
    <property type="entry name" value="DUF4126"/>
</dbReference>
<feature type="domain" description="DUF4126" evidence="1">
    <location>
        <begin position="12"/>
        <end position="158"/>
    </location>
</feature>
<dbReference type="Pfam" id="PF13548">
    <property type="entry name" value="DUF4126"/>
    <property type="match status" value="1"/>
</dbReference>
<organism evidence="2 3">
    <name type="scientific">Mucilaginibacter agri</name>
    <dbReference type="NCBI Taxonomy" id="2695265"/>
    <lineage>
        <taxon>Bacteria</taxon>
        <taxon>Pseudomonadati</taxon>
        <taxon>Bacteroidota</taxon>
        <taxon>Sphingobacteriia</taxon>
        <taxon>Sphingobacteriales</taxon>
        <taxon>Sphingobacteriaceae</taxon>
        <taxon>Mucilaginibacter</taxon>
    </lineage>
</organism>
<evidence type="ECO:0000313" key="2">
    <source>
        <dbReference type="EMBL" id="NCD72182.1"/>
    </source>
</evidence>
<gene>
    <name evidence="2" type="ORF">GSY63_22655</name>
</gene>
<protein>
    <submittedName>
        <fullName evidence="2">DUF4126 family protein</fullName>
    </submittedName>
</protein>
<proteinExistence type="predicted"/>
<dbReference type="EMBL" id="WWEO01000045">
    <property type="protein sequence ID" value="NCD72182.1"/>
    <property type="molecule type" value="Genomic_DNA"/>
</dbReference>
<accession>A0A965ZM78</accession>
<sequence>MALKITDPFWQTLGLGTLAGMRSMSAPAITSHILSHHHSKRLEGSALNLIQSEKVALVLKVLAVSELVGDKLPSAPNRISPIALGGRCLSGALAGACIYKAAGGNAVTGGLIGGATAVASTFASFFIRKITVKRSHIIDPIVGAIEDALVAGGGVALVTTAV</sequence>
<comment type="caution">
    <text evidence="2">The sequence shown here is derived from an EMBL/GenBank/DDBJ whole genome shotgun (WGS) entry which is preliminary data.</text>
</comment>
<name>A0A965ZM78_9SPHI</name>
<evidence type="ECO:0000259" key="1">
    <source>
        <dbReference type="Pfam" id="PF13548"/>
    </source>
</evidence>
<keyword evidence="3" id="KW-1185">Reference proteome</keyword>
<dbReference type="Proteomes" id="UP000638732">
    <property type="component" value="Unassembled WGS sequence"/>
</dbReference>